<evidence type="ECO:0000313" key="3">
    <source>
        <dbReference type="Proteomes" id="UP001221757"/>
    </source>
</evidence>
<evidence type="ECO:0000313" key="2">
    <source>
        <dbReference type="EMBL" id="KAJ7686384.1"/>
    </source>
</evidence>
<name>A0AAD7GDX7_MYCRO</name>
<evidence type="ECO:0000256" key="1">
    <source>
        <dbReference type="SAM" id="MobiDB-lite"/>
    </source>
</evidence>
<accession>A0AAD7GDX7</accession>
<comment type="caution">
    <text evidence="2">The sequence shown here is derived from an EMBL/GenBank/DDBJ whole genome shotgun (WGS) entry which is preliminary data.</text>
</comment>
<organism evidence="2 3">
    <name type="scientific">Mycena rosella</name>
    <name type="common">Pink bonnet</name>
    <name type="synonym">Agaricus rosellus</name>
    <dbReference type="NCBI Taxonomy" id="1033263"/>
    <lineage>
        <taxon>Eukaryota</taxon>
        <taxon>Fungi</taxon>
        <taxon>Dikarya</taxon>
        <taxon>Basidiomycota</taxon>
        <taxon>Agaricomycotina</taxon>
        <taxon>Agaricomycetes</taxon>
        <taxon>Agaricomycetidae</taxon>
        <taxon>Agaricales</taxon>
        <taxon>Marasmiineae</taxon>
        <taxon>Mycenaceae</taxon>
        <taxon>Mycena</taxon>
    </lineage>
</organism>
<dbReference type="Proteomes" id="UP001221757">
    <property type="component" value="Unassembled WGS sequence"/>
</dbReference>
<dbReference type="AlphaFoldDB" id="A0AAD7GDX7"/>
<dbReference type="EMBL" id="JARKIE010000096">
    <property type="protein sequence ID" value="KAJ7686384.1"/>
    <property type="molecule type" value="Genomic_DNA"/>
</dbReference>
<keyword evidence="3" id="KW-1185">Reference proteome</keyword>
<reference evidence="2" key="1">
    <citation type="submission" date="2023-03" db="EMBL/GenBank/DDBJ databases">
        <title>Massive genome expansion in bonnet fungi (Mycena s.s.) driven by repeated elements and novel gene families across ecological guilds.</title>
        <authorList>
            <consortium name="Lawrence Berkeley National Laboratory"/>
            <person name="Harder C.B."/>
            <person name="Miyauchi S."/>
            <person name="Viragh M."/>
            <person name="Kuo A."/>
            <person name="Thoen E."/>
            <person name="Andreopoulos B."/>
            <person name="Lu D."/>
            <person name="Skrede I."/>
            <person name="Drula E."/>
            <person name="Henrissat B."/>
            <person name="Morin E."/>
            <person name="Kohler A."/>
            <person name="Barry K."/>
            <person name="LaButti K."/>
            <person name="Morin E."/>
            <person name="Salamov A."/>
            <person name="Lipzen A."/>
            <person name="Mereny Z."/>
            <person name="Hegedus B."/>
            <person name="Baldrian P."/>
            <person name="Stursova M."/>
            <person name="Weitz H."/>
            <person name="Taylor A."/>
            <person name="Grigoriev I.V."/>
            <person name="Nagy L.G."/>
            <person name="Martin F."/>
            <person name="Kauserud H."/>
        </authorList>
    </citation>
    <scope>NUCLEOTIDE SEQUENCE</scope>
    <source>
        <strain evidence="2">CBHHK067</strain>
    </source>
</reference>
<proteinExistence type="predicted"/>
<protein>
    <submittedName>
        <fullName evidence="2">Uncharacterized protein</fullName>
    </submittedName>
</protein>
<sequence>MTDLTQADWLGCWGNCCPGLPNLDSPYSSSPCHSARAGPAHGPLRNGWVRPPVHI</sequence>
<gene>
    <name evidence="2" type="ORF">B0H17DRAFT_1072127</name>
</gene>
<feature type="region of interest" description="Disordered" evidence="1">
    <location>
        <begin position="27"/>
        <end position="55"/>
    </location>
</feature>